<dbReference type="InterPro" id="IPR022385">
    <property type="entry name" value="Rhs_assc_core"/>
</dbReference>
<dbReference type="Pfam" id="PF05593">
    <property type="entry name" value="RHS_repeat"/>
    <property type="match status" value="1"/>
</dbReference>
<comment type="caution">
    <text evidence="3">The sequence shown here is derived from an EMBL/GenBank/DDBJ whole genome shotgun (WGS) entry which is preliminary data.</text>
</comment>
<keyword evidence="1" id="KW-0677">Repeat</keyword>
<feature type="domain" description="Teneurin-like YD-shell" evidence="2">
    <location>
        <begin position="135"/>
        <end position="298"/>
    </location>
</feature>
<dbReference type="InterPro" id="IPR006530">
    <property type="entry name" value="YD"/>
</dbReference>
<dbReference type="RefSeq" id="WP_205158139.1">
    <property type="nucleotide sequence ID" value="NZ_JAFEUM010000003.1"/>
</dbReference>
<dbReference type="EMBL" id="JAFEUM010000003">
    <property type="protein sequence ID" value="MBM7036560.1"/>
    <property type="molecule type" value="Genomic_DNA"/>
</dbReference>
<dbReference type="Gene3D" id="2.180.10.10">
    <property type="entry name" value="RHS repeat-associated core"/>
    <property type="match status" value="1"/>
</dbReference>
<sequence length="496" mass="56960">MQRIHNATLEESYDYDGAGNLTTVTNHTLGQSFSYAYDARNLRTGAQMTGSDRVEYQRDEAGQIEYVHRIRNNKLVESFTLTYNDDGQLDSILYPNRSRRNIGYDELGRVASITIEAQELKGKKWRNWGLVEQFDYRYDESGNLTHQNRYGAKTRDQWASFEYDALNRLIGANYPKNDDIEYEWDAVGNLKEKSTKSHRYGYEYNRANQLTAFDGHRLPGFGCDYDGACSSDSDDADSQLFDYQYDDNGYLLAIDSNQGTQRYDHDPLGRMTQVANPNGTFVNYGYDSRSRRITTERNRLTDDGLEAPQTLVSQYDGRQEQAQFEAGKAFRSLTLLPEQNGYGRVLHQALYDTQSSYLKASGTKGADISHLYMHHDRQGSTVLALDSGNTQAMRLGYSPFGEVFRKHNDQTFWKANSTVNANHQLGQLVPYQYTGKYTEGSTGFVQMDARWYNPHTHRFVQPDYWNLRNTHLPVEIQHELMRFTGLNTSQLLSDPS</sequence>
<keyword evidence="4" id="KW-1185">Reference proteome</keyword>
<evidence type="ECO:0000313" key="4">
    <source>
        <dbReference type="Proteomes" id="UP000809621"/>
    </source>
</evidence>
<dbReference type="Proteomes" id="UP000809621">
    <property type="component" value="Unassembled WGS sequence"/>
</dbReference>
<dbReference type="InterPro" id="IPR050708">
    <property type="entry name" value="T6SS_VgrG/RHS"/>
</dbReference>
<reference evidence="3 4" key="1">
    <citation type="submission" date="2021-02" db="EMBL/GenBank/DDBJ databases">
        <authorList>
            <person name="Park J.-S."/>
        </authorList>
    </citation>
    <scope>NUCLEOTIDE SEQUENCE [LARGE SCALE GENOMIC DNA]</scope>
    <source>
        <strain evidence="3 4">188UL20-2</strain>
    </source>
</reference>
<gene>
    <name evidence="3" type="ORF">JQC93_09075</name>
</gene>
<protein>
    <recommendedName>
        <fullName evidence="2">Teneurin-like YD-shell domain-containing protein</fullName>
    </recommendedName>
</protein>
<dbReference type="Pfam" id="PF25023">
    <property type="entry name" value="TEN_YD-shell"/>
    <property type="match status" value="1"/>
</dbReference>
<dbReference type="InterPro" id="IPR031325">
    <property type="entry name" value="RHS_repeat"/>
</dbReference>
<dbReference type="InterPro" id="IPR056823">
    <property type="entry name" value="TEN-like_YD-shell"/>
</dbReference>
<evidence type="ECO:0000256" key="1">
    <source>
        <dbReference type="ARBA" id="ARBA00022737"/>
    </source>
</evidence>
<organism evidence="3 4">
    <name type="scientific">Vibrio ulleungensis</name>
    <dbReference type="NCBI Taxonomy" id="2807619"/>
    <lineage>
        <taxon>Bacteria</taxon>
        <taxon>Pseudomonadati</taxon>
        <taxon>Pseudomonadota</taxon>
        <taxon>Gammaproteobacteria</taxon>
        <taxon>Vibrionales</taxon>
        <taxon>Vibrionaceae</taxon>
        <taxon>Vibrio</taxon>
    </lineage>
</organism>
<dbReference type="PANTHER" id="PTHR32305:SF15">
    <property type="entry name" value="PROTEIN RHSA-RELATED"/>
    <property type="match status" value="1"/>
</dbReference>
<evidence type="ECO:0000259" key="2">
    <source>
        <dbReference type="Pfam" id="PF25023"/>
    </source>
</evidence>
<dbReference type="NCBIfam" id="TIGR03696">
    <property type="entry name" value="Rhs_assc_core"/>
    <property type="match status" value="1"/>
</dbReference>
<accession>A0ABS2HG91</accession>
<evidence type="ECO:0000313" key="3">
    <source>
        <dbReference type="EMBL" id="MBM7036560.1"/>
    </source>
</evidence>
<dbReference type="NCBIfam" id="TIGR01643">
    <property type="entry name" value="YD_repeat_2x"/>
    <property type="match status" value="2"/>
</dbReference>
<dbReference type="PANTHER" id="PTHR32305">
    <property type="match status" value="1"/>
</dbReference>
<name>A0ABS2HG91_9VIBR</name>
<proteinExistence type="predicted"/>